<accession>A0A830GYY7</accession>
<sequence>MERYARQVPLLGLDGQARLGRSSIAVIGLGGLGSIASMYLAGAGVGRLVLVDFDSVSVSDLHRQLLYTSSDLGKPKADAAAKRLREINPEIKIEAVNRAIMDQDDAEEVVREADILVLAVDNWRTRQLINASAVHHGKPISHGAINGWVGMATTVIPGITPCIRELSGLGVSDEGIACLTGDCSSVIGPVAGVVASIQSSEAIRIAAGLRPALLNKLLVVDLNNGIVDYVELQRDPKCPVCGVERA</sequence>
<keyword evidence="4" id="KW-1185">Reference proteome</keyword>
<reference evidence="3" key="2">
    <citation type="submission" date="2020-09" db="EMBL/GenBank/DDBJ databases">
        <authorList>
            <person name="Sun Q."/>
            <person name="Ohkuma M."/>
        </authorList>
    </citation>
    <scope>NUCLEOTIDE SEQUENCE</scope>
    <source>
        <strain evidence="3">JCM 10088</strain>
    </source>
</reference>
<dbReference type="GO" id="GO:0004792">
    <property type="term" value="F:thiosulfate-cyanide sulfurtransferase activity"/>
    <property type="evidence" value="ECO:0007669"/>
    <property type="project" value="TreeGrafter"/>
</dbReference>
<dbReference type="SUPFAM" id="SSF69572">
    <property type="entry name" value="Activating enzymes of the ubiquitin-like proteins"/>
    <property type="match status" value="1"/>
</dbReference>
<comment type="similarity">
    <text evidence="1">Belongs to the HesA/MoeB/ThiF family.</text>
</comment>
<proteinExistence type="inferred from homology"/>
<protein>
    <submittedName>
        <fullName evidence="3">Thiazole biosynthesis protein ThiF</fullName>
    </submittedName>
</protein>
<dbReference type="OrthoDB" id="7915at2157"/>
<reference evidence="3" key="1">
    <citation type="journal article" date="2014" name="Int. J. Syst. Evol. Microbiol.">
        <title>Complete genome sequence of Corynebacterium casei LMG S-19264T (=DSM 44701T), isolated from a smear-ripened cheese.</title>
        <authorList>
            <consortium name="US DOE Joint Genome Institute (JGI-PGF)"/>
            <person name="Walter F."/>
            <person name="Albersmeier A."/>
            <person name="Kalinowski J."/>
            <person name="Ruckert C."/>
        </authorList>
    </citation>
    <scope>NUCLEOTIDE SEQUENCE</scope>
    <source>
        <strain evidence="3">JCM 10088</strain>
    </source>
</reference>
<comment type="caution">
    <text evidence="3">The sequence shown here is derived from an EMBL/GenBank/DDBJ whole genome shotgun (WGS) entry which is preliminary data.</text>
</comment>
<organism evidence="3 4">
    <name type="scientific">Thermocladium modestius</name>
    <dbReference type="NCBI Taxonomy" id="62609"/>
    <lineage>
        <taxon>Archaea</taxon>
        <taxon>Thermoproteota</taxon>
        <taxon>Thermoprotei</taxon>
        <taxon>Thermoproteales</taxon>
        <taxon>Thermoproteaceae</taxon>
        <taxon>Thermocladium</taxon>
    </lineage>
</organism>
<dbReference type="PANTHER" id="PTHR10953">
    <property type="entry name" value="UBIQUITIN-ACTIVATING ENZYME E1"/>
    <property type="match status" value="1"/>
</dbReference>
<evidence type="ECO:0000313" key="3">
    <source>
        <dbReference type="EMBL" id="GGP21237.1"/>
    </source>
</evidence>
<dbReference type="GO" id="GO:0016779">
    <property type="term" value="F:nucleotidyltransferase activity"/>
    <property type="evidence" value="ECO:0007669"/>
    <property type="project" value="TreeGrafter"/>
</dbReference>
<dbReference type="RefSeq" id="WP_188596556.1">
    <property type="nucleotide sequence ID" value="NZ_BMNL01000003.1"/>
</dbReference>
<dbReference type="Gene3D" id="3.40.50.720">
    <property type="entry name" value="NAD(P)-binding Rossmann-like Domain"/>
    <property type="match status" value="1"/>
</dbReference>
<dbReference type="AlphaFoldDB" id="A0A830GYY7"/>
<dbReference type="InterPro" id="IPR035985">
    <property type="entry name" value="Ubiquitin-activating_enz"/>
</dbReference>
<feature type="domain" description="THIF-type NAD/FAD binding fold" evidence="2">
    <location>
        <begin position="4"/>
        <end position="240"/>
    </location>
</feature>
<evidence type="ECO:0000313" key="4">
    <source>
        <dbReference type="Proteomes" id="UP000610960"/>
    </source>
</evidence>
<dbReference type="Proteomes" id="UP000610960">
    <property type="component" value="Unassembled WGS sequence"/>
</dbReference>
<dbReference type="Pfam" id="PF00899">
    <property type="entry name" value="ThiF"/>
    <property type="match status" value="1"/>
</dbReference>
<dbReference type="EMBL" id="BMNL01000003">
    <property type="protein sequence ID" value="GGP21237.1"/>
    <property type="molecule type" value="Genomic_DNA"/>
</dbReference>
<dbReference type="GO" id="GO:0005737">
    <property type="term" value="C:cytoplasm"/>
    <property type="evidence" value="ECO:0007669"/>
    <property type="project" value="TreeGrafter"/>
</dbReference>
<dbReference type="FunFam" id="3.40.50.720:FF:000080">
    <property type="entry name" value="Thiazole biosynthesis adenylyltransferase ThiF"/>
    <property type="match status" value="1"/>
</dbReference>
<name>A0A830GYY7_9CREN</name>
<dbReference type="PANTHER" id="PTHR10953:SF102">
    <property type="entry name" value="ADENYLYLTRANSFERASE AND SULFURTRANSFERASE MOCS3"/>
    <property type="match status" value="1"/>
</dbReference>
<dbReference type="GO" id="GO:0008641">
    <property type="term" value="F:ubiquitin-like modifier activating enzyme activity"/>
    <property type="evidence" value="ECO:0007669"/>
    <property type="project" value="InterPro"/>
</dbReference>
<dbReference type="InterPro" id="IPR045886">
    <property type="entry name" value="ThiF/MoeB/HesA"/>
</dbReference>
<dbReference type="InterPro" id="IPR000594">
    <property type="entry name" value="ThiF_NAD_FAD-bd"/>
</dbReference>
<evidence type="ECO:0000259" key="2">
    <source>
        <dbReference type="Pfam" id="PF00899"/>
    </source>
</evidence>
<dbReference type="CDD" id="cd00757">
    <property type="entry name" value="ThiF_MoeB_HesA_family"/>
    <property type="match status" value="1"/>
</dbReference>
<evidence type="ECO:0000256" key="1">
    <source>
        <dbReference type="ARBA" id="ARBA00009919"/>
    </source>
</evidence>
<gene>
    <name evidence="3" type="ORF">GCM10007981_12230</name>
</gene>